<dbReference type="EMBL" id="JACMSC010000004">
    <property type="protein sequence ID" value="KAG6526762.1"/>
    <property type="molecule type" value="Genomic_DNA"/>
</dbReference>
<keyword evidence="5" id="KW-1185">Reference proteome</keyword>
<keyword evidence="2" id="KW-0677">Repeat</keyword>
<dbReference type="AlphaFoldDB" id="A0A8J5I300"/>
<keyword evidence="1" id="KW-0433">Leucine-rich repeat</keyword>
<dbReference type="PANTHER" id="PTHR47186">
    <property type="entry name" value="LEUCINE-RICH REPEAT-CONTAINING PROTEIN 57"/>
    <property type="match status" value="1"/>
</dbReference>
<organism evidence="4 5">
    <name type="scientific">Zingiber officinale</name>
    <name type="common">Ginger</name>
    <name type="synonym">Amomum zingiber</name>
    <dbReference type="NCBI Taxonomy" id="94328"/>
    <lineage>
        <taxon>Eukaryota</taxon>
        <taxon>Viridiplantae</taxon>
        <taxon>Streptophyta</taxon>
        <taxon>Embryophyta</taxon>
        <taxon>Tracheophyta</taxon>
        <taxon>Spermatophyta</taxon>
        <taxon>Magnoliopsida</taxon>
        <taxon>Liliopsida</taxon>
        <taxon>Zingiberales</taxon>
        <taxon>Zingiberaceae</taxon>
        <taxon>Zingiber</taxon>
    </lineage>
</organism>
<dbReference type="Pfam" id="PF23598">
    <property type="entry name" value="LRR_14"/>
    <property type="match status" value="1"/>
</dbReference>
<dbReference type="InterPro" id="IPR032675">
    <property type="entry name" value="LRR_dom_sf"/>
</dbReference>
<sequence>MHDVIRDMALLMVSGSDGNKRKWIVKAGIGMSDLPRQEEWQEAERASFMNNRITSLPDYGASTFPKLSMLIIHHNKGLKTIPPSLFASMPRLVYLDLSDCRITKLPKEICSLTELQYLNLSDNHITGLPAEFGCLGKLEYLFLMNTDLQIVPNGAISNLSMLKWLDIKENPLALEWWWDELKCFKGRHQLSVAISINATIDNIERLNMLPPNVSIWHLTLAGENISKLPNNYDLGTTQWGCRVSDKLESLYIVNLGLDRLVLAAGEGRESSFGCLKLLYFTELKLLEDISLNRVRLHNLRKIYIFDCPMLKDVSWVLQLPCLNSLSIVNCGKMEELISDVGNSNSISSSSIQHLFLGNIPNLNRIANRSLHFPYLEFIDVIDCPKLKKLPFGIEILKNKLKRIDGEDDWWNNLDWDDETIKDSLTPYFR</sequence>
<evidence type="ECO:0000313" key="5">
    <source>
        <dbReference type="Proteomes" id="UP000734854"/>
    </source>
</evidence>
<reference evidence="4 5" key="1">
    <citation type="submission" date="2020-08" db="EMBL/GenBank/DDBJ databases">
        <title>Plant Genome Project.</title>
        <authorList>
            <person name="Zhang R.-G."/>
        </authorList>
    </citation>
    <scope>NUCLEOTIDE SEQUENCE [LARGE SCALE GENOMIC DNA]</scope>
    <source>
        <tissue evidence="4">Rhizome</tissue>
    </source>
</reference>
<evidence type="ECO:0000256" key="1">
    <source>
        <dbReference type="ARBA" id="ARBA00022614"/>
    </source>
</evidence>
<protein>
    <recommendedName>
        <fullName evidence="3">Disease resistance R13L4/SHOC-2-like LRR domain-containing protein</fullName>
    </recommendedName>
</protein>
<feature type="domain" description="Disease resistance R13L4/SHOC-2-like LRR" evidence="3">
    <location>
        <begin position="61"/>
        <end position="168"/>
    </location>
</feature>
<dbReference type="SUPFAM" id="SSF52058">
    <property type="entry name" value="L domain-like"/>
    <property type="match status" value="1"/>
</dbReference>
<comment type="caution">
    <text evidence="4">The sequence shown here is derived from an EMBL/GenBank/DDBJ whole genome shotgun (WGS) entry which is preliminary data.</text>
</comment>
<dbReference type="Gene3D" id="3.80.10.10">
    <property type="entry name" value="Ribonuclease Inhibitor"/>
    <property type="match status" value="2"/>
</dbReference>
<dbReference type="PANTHER" id="PTHR47186:SF52">
    <property type="entry name" value="BNAC05G11800D PROTEIN"/>
    <property type="match status" value="1"/>
</dbReference>
<evidence type="ECO:0000313" key="4">
    <source>
        <dbReference type="EMBL" id="KAG6526762.1"/>
    </source>
</evidence>
<dbReference type="Proteomes" id="UP000734854">
    <property type="component" value="Unassembled WGS sequence"/>
</dbReference>
<accession>A0A8J5I300</accession>
<dbReference type="SMART" id="SM00369">
    <property type="entry name" value="LRR_TYP"/>
    <property type="match status" value="4"/>
</dbReference>
<evidence type="ECO:0000256" key="2">
    <source>
        <dbReference type="ARBA" id="ARBA00022737"/>
    </source>
</evidence>
<dbReference type="InterPro" id="IPR003591">
    <property type="entry name" value="Leu-rich_rpt_typical-subtyp"/>
</dbReference>
<proteinExistence type="predicted"/>
<dbReference type="PROSITE" id="PS51450">
    <property type="entry name" value="LRR"/>
    <property type="match status" value="2"/>
</dbReference>
<evidence type="ECO:0000259" key="3">
    <source>
        <dbReference type="Pfam" id="PF23598"/>
    </source>
</evidence>
<gene>
    <name evidence="4" type="ORF">ZIOFF_016763</name>
</gene>
<name>A0A8J5I300_ZINOF</name>
<dbReference type="InterPro" id="IPR055414">
    <property type="entry name" value="LRR_R13L4/SHOC2-like"/>
</dbReference>
<dbReference type="InterPro" id="IPR001611">
    <property type="entry name" value="Leu-rich_rpt"/>
</dbReference>